<accession>A0A7W9GAU5</accession>
<sequence>MADMLPEHTAIVRTFSALPNKWARLRDRLEGCAGVASPAEGSLSIK</sequence>
<keyword evidence="2" id="KW-1185">Reference proteome</keyword>
<protein>
    <submittedName>
        <fullName evidence="1">Uncharacterized protein</fullName>
    </submittedName>
</protein>
<reference evidence="1 2" key="1">
    <citation type="submission" date="2020-08" db="EMBL/GenBank/DDBJ databases">
        <title>Sequencing the genomes of 1000 actinobacteria strains.</title>
        <authorList>
            <person name="Klenk H.-P."/>
        </authorList>
    </citation>
    <scope>NUCLEOTIDE SEQUENCE [LARGE SCALE GENOMIC DNA]</scope>
    <source>
        <strain evidence="1 2">DSM 45507</strain>
    </source>
</reference>
<organism evidence="1 2">
    <name type="scientific">Nonomuraea jabiensis</name>
    <dbReference type="NCBI Taxonomy" id="882448"/>
    <lineage>
        <taxon>Bacteria</taxon>
        <taxon>Bacillati</taxon>
        <taxon>Actinomycetota</taxon>
        <taxon>Actinomycetes</taxon>
        <taxon>Streptosporangiales</taxon>
        <taxon>Streptosporangiaceae</taxon>
        <taxon>Nonomuraea</taxon>
    </lineage>
</organism>
<comment type="caution">
    <text evidence="1">The sequence shown here is derived from an EMBL/GenBank/DDBJ whole genome shotgun (WGS) entry which is preliminary data.</text>
</comment>
<name>A0A7W9GAU5_9ACTN</name>
<evidence type="ECO:0000313" key="2">
    <source>
        <dbReference type="Proteomes" id="UP000579153"/>
    </source>
</evidence>
<proteinExistence type="predicted"/>
<evidence type="ECO:0000313" key="1">
    <source>
        <dbReference type="EMBL" id="MBB5780261.1"/>
    </source>
</evidence>
<dbReference type="Proteomes" id="UP000579153">
    <property type="component" value="Unassembled WGS sequence"/>
</dbReference>
<dbReference type="AlphaFoldDB" id="A0A7W9GAU5"/>
<gene>
    <name evidence="1" type="ORF">HD596_007017</name>
</gene>
<dbReference type="EMBL" id="JACHMB010000001">
    <property type="protein sequence ID" value="MBB5780261.1"/>
    <property type="molecule type" value="Genomic_DNA"/>
</dbReference>